<dbReference type="InterPro" id="IPR018490">
    <property type="entry name" value="cNMP-bd_dom_sf"/>
</dbReference>
<reference evidence="2 3" key="1">
    <citation type="submission" date="2014-06" db="EMBL/GenBank/DDBJ databases">
        <title>Shewanella sp. YQH10.</title>
        <authorList>
            <person name="Liu Y."/>
            <person name="Zeng R."/>
        </authorList>
    </citation>
    <scope>NUCLEOTIDE SEQUENCE [LARGE SCALE GENOMIC DNA]</scope>
    <source>
        <strain evidence="2 3">YQH10</strain>
    </source>
</reference>
<feature type="domain" description="Cyclic nucleotide-binding" evidence="1">
    <location>
        <begin position="18"/>
        <end position="67"/>
    </location>
</feature>
<evidence type="ECO:0000259" key="1">
    <source>
        <dbReference type="Pfam" id="PF00027"/>
    </source>
</evidence>
<dbReference type="InterPro" id="IPR014710">
    <property type="entry name" value="RmlC-like_jellyroll"/>
</dbReference>
<dbReference type="STRING" id="1515746.HR45_07300"/>
<dbReference type="Gene3D" id="2.60.120.10">
    <property type="entry name" value="Jelly Rolls"/>
    <property type="match status" value="1"/>
</dbReference>
<proteinExistence type="predicted"/>
<comment type="caution">
    <text evidence="2">The sequence shown here is derived from an EMBL/GenBank/DDBJ whole genome shotgun (WGS) entry which is preliminary data.</text>
</comment>
<organism evidence="2 3">
    <name type="scientific">Shewanella mangrovi</name>
    <dbReference type="NCBI Taxonomy" id="1515746"/>
    <lineage>
        <taxon>Bacteria</taxon>
        <taxon>Pseudomonadati</taxon>
        <taxon>Pseudomonadota</taxon>
        <taxon>Gammaproteobacteria</taxon>
        <taxon>Alteromonadales</taxon>
        <taxon>Shewanellaceae</taxon>
        <taxon>Shewanella</taxon>
    </lineage>
</organism>
<name>A0A094LSW9_9GAMM</name>
<dbReference type="InterPro" id="IPR000595">
    <property type="entry name" value="cNMP-bd_dom"/>
</dbReference>
<dbReference type="RefSeq" id="WP_052074580.1">
    <property type="nucleotide sequence ID" value="NZ_JPEO01000003.1"/>
</dbReference>
<sequence length="79" mass="9163">MSSIIARFPKFIRIGRVVHFKRRETLLNDGDVCQNVFIIEKGIVRSWFNGDGDDVTFQFYFAGDVVEILILWGLTLLRV</sequence>
<dbReference type="SUPFAM" id="SSF51206">
    <property type="entry name" value="cAMP-binding domain-like"/>
    <property type="match status" value="1"/>
</dbReference>
<gene>
    <name evidence="2" type="ORF">HR45_07300</name>
</gene>
<dbReference type="Pfam" id="PF00027">
    <property type="entry name" value="cNMP_binding"/>
    <property type="match status" value="1"/>
</dbReference>
<dbReference type="AlphaFoldDB" id="A0A094LSW9"/>
<evidence type="ECO:0000313" key="3">
    <source>
        <dbReference type="Proteomes" id="UP000029264"/>
    </source>
</evidence>
<dbReference type="OrthoDB" id="9798104at2"/>
<protein>
    <recommendedName>
        <fullName evidence="1">Cyclic nucleotide-binding domain-containing protein</fullName>
    </recommendedName>
</protein>
<keyword evidence="3" id="KW-1185">Reference proteome</keyword>
<dbReference type="Proteomes" id="UP000029264">
    <property type="component" value="Unassembled WGS sequence"/>
</dbReference>
<evidence type="ECO:0000313" key="2">
    <source>
        <dbReference type="EMBL" id="KFZ38283.1"/>
    </source>
</evidence>
<accession>A0A094LSW9</accession>
<dbReference type="EMBL" id="JPEO01000003">
    <property type="protein sequence ID" value="KFZ38283.1"/>
    <property type="molecule type" value="Genomic_DNA"/>
</dbReference>